<organism evidence="1 2">
    <name type="scientific">Dioscorea alata</name>
    <name type="common">Purple yam</name>
    <dbReference type="NCBI Taxonomy" id="55571"/>
    <lineage>
        <taxon>Eukaryota</taxon>
        <taxon>Viridiplantae</taxon>
        <taxon>Streptophyta</taxon>
        <taxon>Embryophyta</taxon>
        <taxon>Tracheophyta</taxon>
        <taxon>Spermatophyta</taxon>
        <taxon>Magnoliopsida</taxon>
        <taxon>Liliopsida</taxon>
        <taxon>Dioscoreales</taxon>
        <taxon>Dioscoreaceae</taxon>
        <taxon>Dioscorea</taxon>
    </lineage>
</organism>
<accession>A0ACB7V0D2</accession>
<evidence type="ECO:0000313" key="1">
    <source>
        <dbReference type="EMBL" id="KAH7666718.1"/>
    </source>
</evidence>
<dbReference type="Proteomes" id="UP000827976">
    <property type="component" value="Chromosome 12"/>
</dbReference>
<evidence type="ECO:0000313" key="2">
    <source>
        <dbReference type="Proteomes" id="UP000827976"/>
    </source>
</evidence>
<comment type="caution">
    <text evidence="1">The sequence shown here is derived from an EMBL/GenBank/DDBJ whole genome shotgun (WGS) entry which is preliminary data.</text>
</comment>
<reference evidence="2" key="1">
    <citation type="journal article" date="2022" name="Nat. Commun.">
        <title>Chromosome evolution and the genetic basis of agronomically important traits in greater yam.</title>
        <authorList>
            <person name="Bredeson J.V."/>
            <person name="Lyons J.B."/>
            <person name="Oniyinde I.O."/>
            <person name="Okereke N.R."/>
            <person name="Kolade O."/>
            <person name="Nnabue I."/>
            <person name="Nwadili C.O."/>
            <person name="Hribova E."/>
            <person name="Parker M."/>
            <person name="Nwogha J."/>
            <person name="Shu S."/>
            <person name="Carlson J."/>
            <person name="Kariba R."/>
            <person name="Muthemba S."/>
            <person name="Knop K."/>
            <person name="Barton G.J."/>
            <person name="Sherwood A.V."/>
            <person name="Lopez-Montes A."/>
            <person name="Asiedu R."/>
            <person name="Jamnadass R."/>
            <person name="Muchugi A."/>
            <person name="Goodstein D."/>
            <person name="Egesi C.N."/>
            <person name="Featherston J."/>
            <person name="Asfaw A."/>
            <person name="Simpson G.G."/>
            <person name="Dolezel J."/>
            <person name="Hendre P.S."/>
            <person name="Van Deynze A."/>
            <person name="Kumar P.L."/>
            <person name="Obidiegwu J.E."/>
            <person name="Bhattacharjee R."/>
            <person name="Rokhsar D.S."/>
        </authorList>
    </citation>
    <scope>NUCLEOTIDE SEQUENCE [LARGE SCALE GENOMIC DNA]</scope>
    <source>
        <strain evidence="2">cv. TDa95/00328</strain>
    </source>
</reference>
<name>A0ACB7V0D2_DIOAL</name>
<protein>
    <submittedName>
        <fullName evidence="1">U3 small nucleolar RNA-associated protein 14</fullName>
    </submittedName>
</protein>
<keyword evidence="2" id="KW-1185">Reference proteome</keyword>
<gene>
    <name evidence="1" type="ORF">IHE45_12G014300</name>
</gene>
<sequence>MAETKVCEKKRKSLSSAKAAAVESKKKARKFERKARREEKKQRRVHRPGPRLSSSFRKEIGIQSPRDNAESNDDFDDEEERVRGDVFEYEEQVAEEETKKNRRFDPVDNYEYELPDDFEDEDVPSDDEERHLNMLHGITGMPLQAFEGGEKKKVIFSSVQRDVSDGKISIQDLLDPLHGKPGYSDLRKRIDQLEKKPMAVQPPLPKVEREKLERKVAYKHSSKDITKWEPLVKRNREAPTLYFDKDVNLGFSTVGAIASVFEPRTEFEKKMASLTRDPEVMEAHLKDGAKLLELNKLTVEDVKDRQGRLAKMRSLLFRHEMKSKHIKKIKSKTYHRILKKERLKAAVSNVEMDLEAAKEEAKKQEYKRAEERMTLKHKNSSKWAKRILKRGLDVQDEGTRAAISEQLNQHALLTRKMNSMKDSSSSDDDSDDDNDETDSEDVSKLLNKAKEKIVKVLEEKDEITETGVMALPFMQRGLKKKKEAADEEARCALEEYDLSLRQLDDNEEGNVTLKKTSGRKVFGTPGKQAQETNNQNKSDRGNSDSEDDFDNAEHVQSGFEADNVSQELQIQPDSLHDDPRQKSVFKTFDDIVKDPGPKTTFEVAIFASDSWRKMKTEDVVNVNKKKQATAKQALLPDPTPEEEVMYQNSNSDTDEETVEGDFSFNPVPEYELPSQADLVHRAFATDDVEAQFEKDKLDVLNEENPEPEKPVLLPGWGQWTNVQKKNGVPSWMLEEHEMAKKKREEALKKRKDANLRHVIISEKTDKKAEKLLAKSLPFPFTSKEVYEQSIRMPIGPEFNPAISVRALNRPEVIKTAGVIIEPIKFEEVDPNENPDEPKRIIQNKNSSSSKNKRKSSKSKKSSGSKVSKN</sequence>
<dbReference type="EMBL" id="CM037022">
    <property type="protein sequence ID" value="KAH7666718.1"/>
    <property type="molecule type" value="Genomic_DNA"/>
</dbReference>
<proteinExistence type="predicted"/>